<dbReference type="OrthoDB" id="350077at2157"/>
<dbReference type="STRING" id="1227490.C479_09780"/>
<dbReference type="Gene3D" id="3.75.10.10">
    <property type="entry name" value="L-arginine/glycine Amidinotransferase, Chain A"/>
    <property type="match status" value="1"/>
</dbReference>
<dbReference type="EMBL" id="AOIQ01000015">
    <property type="protein sequence ID" value="ELZ10077.1"/>
    <property type="molecule type" value="Genomic_DNA"/>
</dbReference>
<sequence>MAGDTVRVVDEGESLPFTVSDCADRPGYDRILLVRPTHFDVTYEINPYMGGDVNRERAIEQWRTLRDAYDRYADVAVLDPDDSWRRLDTGGGETTATAEPARPAAHPDLVFAANLGVPTADGDGFVLASMATEERQGEPAYLETWATDAGYEIFDAPAGTFEGAGDALWHPGNRLLWGGYGVRTDRAVYDDLADRLDVPVLVLELTDDRYYHLDVCLTPLDETTALIQPEAFTDDGLARIEAVFETVLEIPVEESREGMAGNAHCVDGEHVLLPAGNSETEAILRDAGYEPVPVETGEFEKAGGSVFCLSLELGTLD</sequence>
<accession>M0BHZ5</accession>
<dbReference type="SUPFAM" id="SSF55909">
    <property type="entry name" value="Pentein"/>
    <property type="match status" value="1"/>
</dbReference>
<gene>
    <name evidence="1" type="ORF">C479_09780</name>
</gene>
<proteinExistence type="predicted"/>
<reference evidence="1 2" key="1">
    <citation type="journal article" date="2014" name="PLoS Genet.">
        <title>Phylogenetically driven sequencing of extremely halophilic archaea reveals strategies for static and dynamic osmo-response.</title>
        <authorList>
            <person name="Becker E.A."/>
            <person name="Seitzer P.M."/>
            <person name="Tritt A."/>
            <person name="Larsen D."/>
            <person name="Krusor M."/>
            <person name="Yao A.I."/>
            <person name="Wu D."/>
            <person name="Madern D."/>
            <person name="Eisen J.A."/>
            <person name="Darling A.E."/>
            <person name="Facciotti M.T."/>
        </authorList>
    </citation>
    <scope>NUCLEOTIDE SEQUENCE [LARGE SCALE GENOMIC DNA]</scope>
    <source>
        <strain evidence="1 2">JCM 14624</strain>
    </source>
</reference>
<dbReference type="AlphaFoldDB" id="M0BHZ5"/>
<keyword evidence="1" id="KW-0808">Transferase</keyword>
<dbReference type="Pfam" id="PF19420">
    <property type="entry name" value="DDAH_eukar"/>
    <property type="match status" value="1"/>
</dbReference>
<dbReference type="RefSeq" id="WP_007701553.1">
    <property type="nucleotide sequence ID" value="NZ_AOIQ01000015.1"/>
</dbReference>
<evidence type="ECO:0000313" key="2">
    <source>
        <dbReference type="Proteomes" id="UP000011560"/>
    </source>
</evidence>
<comment type="caution">
    <text evidence="1">The sequence shown here is derived from an EMBL/GenBank/DDBJ whole genome shotgun (WGS) entry which is preliminary data.</text>
</comment>
<name>M0BHZ5_9EURY</name>
<organism evidence="1 2">
    <name type="scientific">Halovivax asiaticus JCM 14624</name>
    <dbReference type="NCBI Taxonomy" id="1227490"/>
    <lineage>
        <taxon>Archaea</taxon>
        <taxon>Methanobacteriati</taxon>
        <taxon>Methanobacteriota</taxon>
        <taxon>Stenosarchaea group</taxon>
        <taxon>Halobacteria</taxon>
        <taxon>Halobacteriales</taxon>
        <taxon>Natrialbaceae</taxon>
        <taxon>Halovivax</taxon>
    </lineage>
</organism>
<dbReference type="Proteomes" id="UP000011560">
    <property type="component" value="Unassembled WGS sequence"/>
</dbReference>
<evidence type="ECO:0000313" key="1">
    <source>
        <dbReference type="EMBL" id="ELZ10077.1"/>
    </source>
</evidence>
<dbReference type="GO" id="GO:0016740">
    <property type="term" value="F:transferase activity"/>
    <property type="evidence" value="ECO:0007669"/>
    <property type="project" value="UniProtKB-KW"/>
</dbReference>
<protein>
    <submittedName>
        <fullName evidence="1">Amidinotransferase</fullName>
    </submittedName>
</protein>
<keyword evidence="2" id="KW-1185">Reference proteome</keyword>